<dbReference type="PANTHER" id="PTHR45947">
    <property type="entry name" value="SULFOQUINOVOSYL TRANSFERASE SQD2"/>
    <property type="match status" value="1"/>
</dbReference>
<dbReference type="OrthoDB" id="9808602at2"/>
<organism evidence="6 7">
    <name type="scientific">Pseudonocardia ammonioxydans</name>
    <dbReference type="NCBI Taxonomy" id="260086"/>
    <lineage>
        <taxon>Bacteria</taxon>
        <taxon>Bacillati</taxon>
        <taxon>Actinomycetota</taxon>
        <taxon>Actinomycetes</taxon>
        <taxon>Pseudonocardiales</taxon>
        <taxon>Pseudonocardiaceae</taxon>
        <taxon>Pseudonocardia</taxon>
    </lineage>
</organism>
<dbReference type="Pfam" id="PF13439">
    <property type="entry name" value="Glyco_transf_4"/>
    <property type="match status" value="1"/>
</dbReference>
<evidence type="ECO:0000256" key="2">
    <source>
        <dbReference type="ARBA" id="ARBA00022679"/>
    </source>
</evidence>
<dbReference type="EMBL" id="FOUY01000022">
    <property type="protein sequence ID" value="SFN81932.1"/>
    <property type="molecule type" value="Genomic_DNA"/>
</dbReference>
<dbReference type="RefSeq" id="WP_093347333.1">
    <property type="nucleotide sequence ID" value="NZ_FOUY01000022.1"/>
</dbReference>
<evidence type="ECO:0000256" key="1">
    <source>
        <dbReference type="ARBA" id="ARBA00022676"/>
    </source>
</evidence>
<dbReference type="FunFam" id="3.40.50.2000:FF:000069">
    <property type="entry name" value="Alpha-(1-6)-phosphatidylinositol monomannoside mannosyltransferase"/>
    <property type="match status" value="1"/>
</dbReference>
<gene>
    <name evidence="6" type="ORF">SAMN05216207_102223</name>
</gene>
<evidence type="ECO:0000259" key="5">
    <source>
        <dbReference type="Pfam" id="PF13439"/>
    </source>
</evidence>
<feature type="region of interest" description="Disordered" evidence="3">
    <location>
        <begin position="373"/>
        <end position="396"/>
    </location>
</feature>
<feature type="domain" description="Glycosyl transferase family 1" evidence="4">
    <location>
        <begin position="192"/>
        <end position="354"/>
    </location>
</feature>
<evidence type="ECO:0000259" key="4">
    <source>
        <dbReference type="Pfam" id="PF00534"/>
    </source>
</evidence>
<evidence type="ECO:0000256" key="3">
    <source>
        <dbReference type="SAM" id="MobiDB-lite"/>
    </source>
</evidence>
<dbReference type="Gene3D" id="3.40.50.2000">
    <property type="entry name" value="Glycogen Phosphorylase B"/>
    <property type="match status" value="2"/>
</dbReference>
<dbReference type="GO" id="GO:1901137">
    <property type="term" value="P:carbohydrate derivative biosynthetic process"/>
    <property type="evidence" value="ECO:0007669"/>
    <property type="project" value="UniProtKB-ARBA"/>
</dbReference>
<dbReference type="Pfam" id="PF00534">
    <property type="entry name" value="Glycos_transf_1"/>
    <property type="match status" value="1"/>
</dbReference>
<dbReference type="InterPro" id="IPR050194">
    <property type="entry name" value="Glycosyltransferase_grp1"/>
</dbReference>
<accession>A0A1I5C555</accession>
<feature type="domain" description="Glycosyltransferase subfamily 4-like N-terminal" evidence="5">
    <location>
        <begin position="15"/>
        <end position="172"/>
    </location>
</feature>
<reference evidence="6 7" key="1">
    <citation type="submission" date="2016-10" db="EMBL/GenBank/DDBJ databases">
        <authorList>
            <person name="de Groot N.N."/>
        </authorList>
    </citation>
    <scope>NUCLEOTIDE SEQUENCE [LARGE SCALE GENOMIC DNA]</scope>
    <source>
        <strain evidence="6 7">CGMCC 4.1877</strain>
    </source>
</reference>
<dbReference type="CDD" id="cd03801">
    <property type="entry name" value="GT4_PimA-like"/>
    <property type="match status" value="1"/>
</dbReference>
<dbReference type="PANTHER" id="PTHR45947:SF3">
    <property type="entry name" value="SULFOQUINOVOSYL TRANSFERASE SQD2"/>
    <property type="match status" value="1"/>
</dbReference>
<dbReference type="Proteomes" id="UP000199614">
    <property type="component" value="Unassembled WGS sequence"/>
</dbReference>
<evidence type="ECO:0000313" key="6">
    <source>
        <dbReference type="EMBL" id="SFN81932.1"/>
    </source>
</evidence>
<keyword evidence="1 6" id="KW-0328">Glycosyltransferase</keyword>
<protein>
    <submittedName>
        <fullName evidence="6">Phosphatidylinositol alpha-1,6-mannosyltransferase</fullName>
    </submittedName>
</protein>
<dbReference type="GO" id="GO:0016758">
    <property type="term" value="F:hexosyltransferase activity"/>
    <property type="evidence" value="ECO:0007669"/>
    <property type="project" value="TreeGrafter"/>
</dbReference>
<evidence type="ECO:0000313" key="7">
    <source>
        <dbReference type="Proteomes" id="UP000199614"/>
    </source>
</evidence>
<dbReference type="STRING" id="260086.SAMN05216207_102223"/>
<proteinExistence type="predicted"/>
<dbReference type="InterPro" id="IPR028098">
    <property type="entry name" value="Glyco_trans_4-like_N"/>
</dbReference>
<dbReference type="SUPFAM" id="SSF53756">
    <property type="entry name" value="UDP-Glycosyltransferase/glycogen phosphorylase"/>
    <property type="match status" value="1"/>
</dbReference>
<sequence>MARTLLVTNDFPPRPGGIQSYLHDLARALPAGELAVYAPSWRGDREFDATLPFPVHRHPTSLMLPVPAVARRAAQLAREHDADAVWFGAAAPLGLLGPSLRRRAGIARVVATTHGHEVGWSMLPGARRALRRIGTDADVVTTVSRWTRDRFAAAFGPQAALEPLPPPVDTTRFAPDPAARATVRARYGLGAAPVVSCVSRLVPRKGQDVLVAALPRIRRQVPGTRLLLVGGGPYRDRLRALADRHGVADAVVITGGVPAAELAAHHAAGDVFALPCRTHLGGLDVEGLGIALLEAAASGLPVVAGDSGGAPETVAEGVTGHVVPGRDTRAVADRVASLLADPQRATAMGRAGRDRVRRIWGSPEAAHRLHAFLRGRPPRRPAPQVDDQLRSAVVPE</sequence>
<dbReference type="InterPro" id="IPR001296">
    <property type="entry name" value="Glyco_trans_1"/>
</dbReference>
<dbReference type="AlphaFoldDB" id="A0A1I5C555"/>
<keyword evidence="2 6" id="KW-0808">Transferase</keyword>
<keyword evidence="7" id="KW-1185">Reference proteome</keyword>
<name>A0A1I5C555_PSUAM</name>